<feature type="compositionally biased region" description="Basic and acidic residues" evidence="1">
    <location>
        <begin position="1"/>
        <end position="12"/>
    </location>
</feature>
<dbReference type="Pfam" id="PF05597">
    <property type="entry name" value="Phasin"/>
    <property type="match status" value="1"/>
</dbReference>
<reference evidence="2" key="1">
    <citation type="submission" date="2023-07" db="EMBL/GenBank/DDBJ databases">
        <title>Sorghum-associated microbial communities from plants grown in Nebraska, USA.</title>
        <authorList>
            <person name="Schachtman D."/>
        </authorList>
    </citation>
    <scope>NUCLEOTIDE SEQUENCE</scope>
    <source>
        <strain evidence="2">DS3315</strain>
    </source>
</reference>
<feature type="region of interest" description="Disordered" evidence="1">
    <location>
        <begin position="1"/>
        <end position="56"/>
    </location>
</feature>
<dbReference type="EMBL" id="JAUSRV010000011">
    <property type="protein sequence ID" value="MDP9973055.1"/>
    <property type="molecule type" value="Genomic_DNA"/>
</dbReference>
<name>A0AAW8EJB3_VARPD</name>
<dbReference type="RefSeq" id="WP_307595579.1">
    <property type="nucleotide sequence ID" value="NZ_CAXUQE020000001.1"/>
</dbReference>
<comment type="caution">
    <text evidence="2">The sequence shown here is derived from an EMBL/GenBank/DDBJ whole genome shotgun (WGS) entry which is preliminary data.</text>
</comment>
<dbReference type="AlphaFoldDB" id="A0AAW8EJB3"/>
<protein>
    <recommendedName>
        <fullName evidence="4">Poly granule associated family protein</fullName>
    </recommendedName>
</protein>
<evidence type="ECO:0000313" key="3">
    <source>
        <dbReference type="Proteomes" id="UP001224845"/>
    </source>
</evidence>
<dbReference type="InterPro" id="IPR008769">
    <property type="entry name" value="PhaF_PhaI"/>
</dbReference>
<feature type="compositionally biased region" description="Basic residues" evidence="1">
    <location>
        <begin position="13"/>
        <end position="27"/>
    </location>
</feature>
<gene>
    <name evidence="2" type="ORF">J2W39_004302</name>
</gene>
<evidence type="ECO:0008006" key="4">
    <source>
        <dbReference type="Google" id="ProtNLM"/>
    </source>
</evidence>
<organism evidence="2 3">
    <name type="scientific">Variovorax paradoxus</name>
    <dbReference type="NCBI Taxonomy" id="34073"/>
    <lineage>
        <taxon>Bacteria</taxon>
        <taxon>Pseudomonadati</taxon>
        <taxon>Pseudomonadota</taxon>
        <taxon>Betaproteobacteria</taxon>
        <taxon>Burkholderiales</taxon>
        <taxon>Comamonadaceae</taxon>
        <taxon>Variovorax</taxon>
    </lineage>
</organism>
<evidence type="ECO:0000256" key="1">
    <source>
        <dbReference type="SAM" id="MobiDB-lite"/>
    </source>
</evidence>
<feature type="compositionally biased region" description="Low complexity" evidence="1">
    <location>
        <begin position="28"/>
        <end position="38"/>
    </location>
</feature>
<dbReference type="Proteomes" id="UP001224845">
    <property type="component" value="Unassembled WGS sequence"/>
</dbReference>
<accession>A0AAW8EJB3</accession>
<evidence type="ECO:0000313" key="2">
    <source>
        <dbReference type="EMBL" id="MDP9973055.1"/>
    </source>
</evidence>
<proteinExistence type="predicted"/>
<sequence>MATHPDPTDDSRKKRAAPAKPARKTPAARKAPAAGKKAAVSKKRTAAAAPDTARGKKAVGAEGLLRAGLKVLGNVRDDVAKRQANVIEGLLGIGQARFDPAAGAKAAVPRGFPGLDSFGLRKFEDVFDQRVATALQRLGMPSAEEVQALREEVIRLRERLAQLEPRNAGPRGSGKR</sequence>